<evidence type="ECO:0000313" key="3">
    <source>
        <dbReference type="Proteomes" id="UP000324222"/>
    </source>
</evidence>
<name>A0A5B7EWU7_PORTR</name>
<dbReference type="EMBL" id="VSRR010003795">
    <property type="protein sequence ID" value="MPC37489.1"/>
    <property type="molecule type" value="Genomic_DNA"/>
</dbReference>
<comment type="caution">
    <text evidence="2">The sequence shown here is derived from an EMBL/GenBank/DDBJ whole genome shotgun (WGS) entry which is preliminary data.</text>
</comment>
<accession>A0A5B7EWU7</accession>
<evidence type="ECO:0000256" key="1">
    <source>
        <dbReference type="SAM" id="MobiDB-lite"/>
    </source>
</evidence>
<evidence type="ECO:0000313" key="2">
    <source>
        <dbReference type="EMBL" id="MPC37489.1"/>
    </source>
</evidence>
<gene>
    <name evidence="2" type="primary">srfbp1_0</name>
    <name evidence="2" type="ORF">E2C01_030970</name>
</gene>
<organism evidence="2 3">
    <name type="scientific">Portunus trituberculatus</name>
    <name type="common">Swimming crab</name>
    <name type="synonym">Neptunus trituberculatus</name>
    <dbReference type="NCBI Taxonomy" id="210409"/>
    <lineage>
        <taxon>Eukaryota</taxon>
        <taxon>Metazoa</taxon>
        <taxon>Ecdysozoa</taxon>
        <taxon>Arthropoda</taxon>
        <taxon>Crustacea</taxon>
        <taxon>Multicrustacea</taxon>
        <taxon>Malacostraca</taxon>
        <taxon>Eumalacostraca</taxon>
        <taxon>Eucarida</taxon>
        <taxon>Decapoda</taxon>
        <taxon>Pleocyemata</taxon>
        <taxon>Brachyura</taxon>
        <taxon>Eubrachyura</taxon>
        <taxon>Portunoidea</taxon>
        <taxon>Portunidae</taxon>
        <taxon>Portuninae</taxon>
        <taxon>Portunus</taxon>
    </lineage>
</organism>
<dbReference type="OrthoDB" id="6362699at2759"/>
<proteinExistence type="predicted"/>
<keyword evidence="3" id="KW-1185">Reference proteome</keyword>
<reference evidence="2 3" key="1">
    <citation type="submission" date="2019-05" db="EMBL/GenBank/DDBJ databases">
        <title>Another draft genome of Portunus trituberculatus and its Hox gene families provides insights of decapod evolution.</title>
        <authorList>
            <person name="Jeong J.-H."/>
            <person name="Song I."/>
            <person name="Kim S."/>
            <person name="Choi T."/>
            <person name="Kim D."/>
            <person name="Ryu S."/>
            <person name="Kim W."/>
        </authorList>
    </citation>
    <scope>NUCLEOTIDE SEQUENCE [LARGE SCALE GENOMIC DNA]</scope>
    <source>
        <tissue evidence="2">Muscle</tissue>
    </source>
</reference>
<dbReference type="Proteomes" id="UP000324222">
    <property type="component" value="Unassembled WGS sequence"/>
</dbReference>
<sequence length="488" mass="54628">MVVARISYLQGASRPGKYLFCYQSGSSLAQDYRREENKVNIYEVLRLAFAKYGQQCQTGGGRDSNEFVMMLEVPKIQSGQVTESPNQRNLHLVGLLDKLLQVWYMLSQRNMNQESILEYYTHLAEDNKKLYHPNSKNYNECLDVNQKIIQSLKISDNEPLDLASEEPDNHTTRSAVDVAMSLSKDFDQVPEDVDLAAFIQEPIAERQPSPVKQPSPLRQSSPQKILPPVKQPCIKEPSPVKQPCIKEPSPVKQPCVKEPSPLKQPCVKEPSPVKQPCVKEPSAVKQPCVKEPSPVKQPCVKEPSPIDQPFVREPSPVKQPAIKEPNPVKQPCVKESSLMKQPDIQEPSPVDKPYIKEPSSAKEPAVEKSLPQRRKGRKQAMTEPENKSSTQSKDKGSIQFDFGLPKKSSKITNKPSESDVSKVKTSSTPLDVKDILNVKVDDSSTQDEDNKGPTVDLDAPEEKSKPVLLVSETEAENLEDWLDSMLDD</sequence>
<feature type="compositionally biased region" description="Basic and acidic residues" evidence="1">
    <location>
        <begin position="431"/>
        <end position="442"/>
    </location>
</feature>
<feature type="region of interest" description="Disordered" evidence="1">
    <location>
        <begin position="204"/>
        <end position="469"/>
    </location>
</feature>
<protein>
    <submittedName>
        <fullName evidence="2">Serum response factor-binding protein 1</fullName>
    </submittedName>
</protein>
<feature type="compositionally biased region" description="Polar residues" evidence="1">
    <location>
        <begin position="210"/>
        <end position="223"/>
    </location>
</feature>
<dbReference type="AlphaFoldDB" id="A0A5B7EWU7"/>